<keyword evidence="3" id="KW-1185">Reference proteome</keyword>
<dbReference type="Pfam" id="PF00400">
    <property type="entry name" value="WD40"/>
    <property type="match status" value="1"/>
</dbReference>
<dbReference type="AlphaFoldDB" id="A0AAW0ESC1"/>
<evidence type="ECO:0000313" key="3">
    <source>
        <dbReference type="Proteomes" id="UP001430356"/>
    </source>
</evidence>
<dbReference type="SUPFAM" id="SSF50978">
    <property type="entry name" value="WD40 repeat-like"/>
    <property type="match status" value="1"/>
</dbReference>
<reference evidence="2 3" key="1">
    <citation type="journal article" date="2021" name="MBio">
        <title>A New Model Trypanosomatid, Novymonas esmeraldas: Genomic Perception of Its 'Candidatus Pandoraea novymonadis' Endosymbiont.</title>
        <authorList>
            <person name="Zakharova A."/>
            <person name="Saura A."/>
            <person name="Butenko A."/>
            <person name="Podesvova L."/>
            <person name="Warmusova S."/>
            <person name="Kostygov A.Y."/>
            <person name="Nenarokova A."/>
            <person name="Lukes J."/>
            <person name="Opperdoes F.R."/>
            <person name="Yurchenko V."/>
        </authorList>
    </citation>
    <scope>NUCLEOTIDE SEQUENCE [LARGE SCALE GENOMIC DNA]</scope>
    <source>
        <strain evidence="2 3">E262AT.01</strain>
    </source>
</reference>
<gene>
    <name evidence="2" type="ORF">NESM_000657600</name>
</gene>
<dbReference type="PROSITE" id="PS50082">
    <property type="entry name" value="WD_REPEATS_2"/>
    <property type="match status" value="1"/>
</dbReference>
<dbReference type="PANTHER" id="PTHR47822:SF2">
    <property type="entry name" value="F-BOX AND WD-40 DOMAIN PROTEIN 7"/>
    <property type="match status" value="1"/>
</dbReference>
<dbReference type="Gene3D" id="2.130.10.10">
    <property type="entry name" value="YVTN repeat-like/Quinoprotein amine dehydrogenase"/>
    <property type="match status" value="2"/>
</dbReference>
<comment type="caution">
    <text evidence="2">The sequence shown here is derived from an EMBL/GenBank/DDBJ whole genome shotgun (WGS) entry which is preliminary data.</text>
</comment>
<evidence type="ECO:0000313" key="2">
    <source>
        <dbReference type="EMBL" id="KAK7197125.1"/>
    </source>
</evidence>
<sequence length="325" mass="34736">MSLDITTYQLIECEQHVHFCAPSCDDKLIACALGNGAVCVLNSVTFVAVARGAPGRDYVDVPATCVRWAPAQCESDWQLVSSSSAGGVMLWNWDSTEFSLRRGATASEQKNEVMAMDVSPSGNHILTAGSDRVVRVYDAKLTLLAQLVEGVTADGVPRPTHVNRIFSARFVTEAMAVTAGWESPIQVWDLRARCSNRQIVGLHGVSDCLELVPNSHLVLVASPKSTDTIQIFDSVSGRILDENSQTACTELDPTERVLVCRFQAETGQAWCLTVSPPSVIVLALSSGHVVARAALPCTPLCLSVSAAGAVVGCKDGKLLRLNLLV</sequence>
<dbReference type="PANTHER" id="PTHR47822">
    <property type="entry name" value="CARBOHYDRATE BINDING DOMAIN CONTAINING PROTEIN"/>
    <property type="match status" value="1"/>
</dbReference>
<proteinExistence type="predicted"/>
<dbReference type="SMART" id="SM00320">
    <property type="entry name" value="WD40"/>
    <property type="match status" value="4"/>
</dbReference>
<dbReference type="EMBL" id="JAECZO010000095">
    <property type="protein sequence ID" value="KAK7197125.1"/>
    <property type="molecule type" value="Genomic_DNA"/>
</dbReference>
<evidence type="ECO:0000256" key="1">
    <source>
        <dbReference type="PROSITE-ProRule" id="PRU00221"/>
    </source>
</evidence>
<name>A0AAW0ESC1_9TRYP</name>
<organism evidence="2 3">
    <name type="scientific">Novymonas esmeraldas</name>
    <dbReference type="NCBI Taxonomy" id="1808958"/>
    <lineage>
        <taxon>Eukaryota</taxon>
        <taxon>Discoba</taxon>
        <taxon>Euglenozoa</taxon>
        <taxon>Kinetoplastea</taxon>
        <taxon>Metakinetoplastina</taxon>
        <taxon>Trypanosomatida</taxon>
        <taxon>Trypanosomatidae</taxon>
        <taxon>Novymonas</taxon>
    </lineage>
</organism>
<dbReference type="InterPro" id="IPR001680">
    <property type="entry name" value="WD40_rpt"/>
</dbReference>
<dbReference type="Proteomes" id="UP001430356">
    <property type="component" value="Unassembled WGS sequence"/>
</dbReference>
<accession>A0AAW0ESC1</accession>
<feature type="repeat" description="WD" evidence="1">
    <location>
        <begin position="106"/>
        <end position="138"/>
    </location>
</feature>
<dbReference type="InterPro" id="IPR015943">
    <property type="entry name" value="WD40/YVTN_repeat-like_dom_sf"/>
</dbReference>
<dbReference type="InterPro" id="IPR036322">
    <property type="entry name" value="WD40_repeat_dom_sf"/>
</dbReference>
<protein>
    <submittedName>
        <fullName evidence="2">WD domain, G-beta repeat</fullName>
    </submittedName>
</protein>
<keyword evidence="1" id="KW-0853">WD repeat</keyword>